<dbReference type="RefSeq" id="WP_085760805.1">
    <property type="nucleotide sequence ID" value="NZ_CP015512.1"/>
</dbReference>
<dbReference type="PANTHER" id="PTHR40590:SF1">
    <property type="entry name" value="CYTOPLASMIC PROTEIN"/>
    <property type="match status" value="1"/>
</dbReference>
<protein>
    <submittedName>
        <fullName evidence="1">TraB/GumN family protein</fullName>
    </submittedName>
</protein>
<gene>
    <name evidence="1" type="ORF">CRN52_20430</name>
</gene>
<dbReference type="Proteomes" id="UP000237466">
    <property type="component" value="Unassembled WGS sequence"/>
</dbReference>
<name>A0A1W6M1Z0_VIBVL</name>
<dbReference type="CDD" id="cd14789">
    <property type="entry name" value="Tiki"/>
    <property type="match status" value="1"/>
</dbReference>
<proteinExistence type="predicted"/>
<dbReference type="InterPro" id="IPR002816">
    <property type="entry name" value="TraB/PrgY/GumN_fam"/>
</dbReference>
<accession>A0A1W6M1Z0</accession>
<comment type="caution">
    <text evidence="1">The sequence shown here is derived from an EMBL/GenBank/DDBJ whole genome shotgun (WGS) entry which is preliminary data.</text>
</comment>
<sequence>MLKLVTLIIAIATLVPTVLAEPLVWKATKGKTEFRILGSIHVGSDALYPLPNEIENAIANSQALIVEADLSQLNQVTYPPQRYVSQQVLTDVQKQQLQQIANELGLPYQQLMLAPPWASALTIQMAQVQKLGYHSELGVDTYLIQKAHQHGVSLHPLESAQFQIDLLTKTPQDGKELLTSALSEFSESEQLLSCLVESWQKGDKQKLVEFANLSEISPELEKAMLTDRNHDWVQKLSQLAQEEPGHYAVVVGALHLVGKENLIALLEQSGFKTEQLTQSQPAQCQF</sequence>
<evidence type="ECO:0000313" key="1">
    <source>
        <dbReference type="EMBL" id="POB43608.1"/>
    </source>
</evidence>
<dbReference type="InterPro" id="IPR047111">
    <property type="entry name" value="YbaP-like"/>
</dbReference>
<dbReference type="EMBL" id="PDGH01000128">
    <property type="protein sequence ID" value="POB43608.1"/>
    <property type="molecule type" value="Genomic_DNA"/>
</dbReference>
<organism evidence="1 2">
    <name type="scientific">Vibrio vulnificus</name>
    <dbReference type="NCBI Taxonomy" id="672"/>
    <lineage>
        <taxon>Bacteria</taxon>
        <taxon>Pseudomonadati</taxon>
        <taxon>Pseudomonadota</taxon>
        <taxon>Gammaproteobacteria</taxon>
        <taxon>Vibrionales</taxon>
        <taxon>Vibrionaceae</taxon>
        <taxon>Vibrio</taxon>
    </lineage>
</organism>
<dbReference type="AlphaFoldDB" id="A0A1W6M1Z0"/>
<dbReference type="Pfam" id="PF01963">
    <property type="entry name" value="TraB_PrgY_gumN"/>
    <property type="match status" value="1"/>
</dbReference>
<evidence type="ECO:0000313" key="2">
    <source>
        <dbReference type="Proteomes" id="UP000237466"/>
    </source>
</evidence>
<dbReference type="PANTHER" id="PTHR40590">
    <property type="entry name" value="CYTOPLASMIC PROTEIN-RELATED"/>
    <property type="match status" value="1"/>
</dbReference>
<reference evidence="1 2" key="1">
    <citation type="journal article" date="2018" name="Front. Microbiol.">
        <title>Phylogeny of Vibrio vulnificus from the Analysis of the Core-Genome: Implications for Intra-Species Taxonomy.</title>
        <authorList>
            <person name="Roig F.J."/>
            <person name="Gonzalez-Candelas F."/>
            <person name="Sanjuan E."/>
            <person name="Fouz B."/>
            <person name="Feil E.J."/>
            <person name="Llorens C."/>
            <person name="Baker-Austin C."/>
            <person name="Oliver J.D."/>
            <person name="Danin-Poleg Y."/>
            <person name="Gibas C.J."/>
            <person name="Kashi Y."/>
            <person name="Gulig P.A."/>
            <person name="Morrison S.S."/>
            <person name="Amaro C."/>
        </authorList>
    </citation>
    <scope>NUCLEOTIDE SEQUENCE [LARGE SCALE GENOMIC DNA]</scope>
    <source>
        <strain evidence="1 2">CECT4608</strain>
    </source>
</reference>